<dbReference type="OrthoDB" id="3621151at2759"/>
<protein>
    <submittedName>
        <fullName evidence="1">Uncharacterized protein</fullName>
    </submittedName>
</protein>
<evidence type="ECO:0000313" key="2">
    <source>
        <dbReference type="Proteomes" id="UP000799439"/>
    </source>
</evidence>
<proteinExistence type="predicted"/>
<name>A0A9P4JBJ6_9PEZI</name>
<accession>A0A9P4JBJ6</accession>
<evidence type="ECO:0000313" key="1">
    <source>
        <dbReference type="EMBL" id="KAF2157052.1"/>
    </source>
</evidence>
<comment type="caution">
    <text evidence="1">The sequence shown here is derived from an EMBL/GenBank/DDBJ whole genome shotgun (WGS) entry which is preliminary data.</text>
</comment>
<reference evidence="1" key="1">
    <citation type="journal article" date="2020" name="Stud. Mycol.">
        <title>101 Dothideomycetes genomes: a test case for predicting lifestyles and emergence of pathogens.</title>
        <authorList>
            <person name="Haridas S."/>
            <person name="Albert R."/>
            <person name="Binder M."/>
            <person name="Bloem J."/>
            <person name="Labutti K."/>
            <person name="Salamov A."/>
            <person name="Andreopoulos B."/>
            <person name="Baker S."/>
            <person name="Barry K."/>
            <person name="Bills G."/>
            <person name="Bluhm B."/>
            <person name="Cannon C."/>
            <person name="Castanera R."/>
            <person name="Culley D."/>
            <person name="Daum C."/>
            <person name="Ezra D."/>
            <person name="Gonzalez J."/>
            <person name="Henrissat B."/>
            <person name="Kuo A."/>
            <person name="Liang C."/>
            <person name="Lipzen A."/>
            <person name="Lutzoni F."/>
            <person name="Magnuson J."/>
            <person name="Mondo S."/>
            <person name="Nolan M."/>
            <person name="Ohm R."/>
            <person name="Pangilinan J."/>
            <person name="Park H.-J."/>
            <person name="Ramirez L."/>
            <person name="Alfaro M."/>
            <person name="Sun H."/>
            <person name="Tritt A."/>
            <person name="Yoshinaga Y."/>
            <person name="Zwiers L.-H."/>
            <person name="Turgeon B."/>
            <person name="Goodwin S."/>
            <person name="Spatafora J."/>
            <person name="Crous P."/>
            <person name="Grigoriev I."/>
        </authorList>
    </citation>
    <scope>NUCLEOTIDE SEQUENCE</scope>
    <source>
        <strain evidence="1">CBS 260.36</strain>
    </source>
</reference>
<gene>
    <name evidence="1" type="ORF">K461DRAFT_218356</name>
</gene>
<dbReference type="EMBL" id="ML996081">
    <property type="protein sequence ID" value="KAF2157052.1"/>
    <property type="molecule type" value="Genomic_DNA"/>
</dbReference>
<dbReference type="Proteomes" id="UP000799439">
    <property type="component" value="Unassembled WGS sequence"/>
</dbReference>
<dbReference type="AlphaFoldDB" id="A0A9P4JBJ6"/>
<sequence length="73" mass="8618">MCSYTYSYYRCGCNYFIWSDSLEMCINRFLSSYSPDIWSTDMCKNSKVECGGISNYYCSDCSEDHTLEFQLEE</sequence>
<organism evidence="1 2">
    <name type="scientific">Myriangium duriaei CBS 260.36</name>
    <dbReference type="NCBI Taxonomy" id="1168546"/>
    <lineage>
        <taxon>Eukaryota</taxon>
        <taxon>Fungi</taxon>
        <taxon>Dikarya</taxon>
        <taxon>Ascomycota</taxon>
        <taxon>Pezizomycotina</taxon>
        <taxon>Dothideomycetes</taxon>
        <taxon>Dothideomycetidae</taxon>
        <taxon>Myriangiales</taxon>
        <taxon>Myriangiaceae</taxon>
        <taxon>Myriangium</taxon>
    </lineage>
</organism>
<keyword evidence="2" id="KW-1185">Reference proteome</keyword>